<feature type="transmembrane region" description="Helical" evidence="10">
    <location>
        <begin position="6"/>
        <end position="23"/>
    </location>
</feature>
<feature type="transmembrane region" description="Helical" evidence="10">
    <location>
        <begin position="220"/>
        <end position="238"/>
    </location>
</feature>
<dbReference type="InterPro" id="IPR017452">
    <property type="entry name" value="GPCR_Rhodpsn_7TM"/>
</dbReference>
<dbReference type="PRINTS" id="PR00237">
    <property type="entry name" value="GPCRRHODOPSN"/>
</dbReference>
<dbReference type="OMA" id="PFIYAWQ"/>
<proteinExistence type="inferred from homology"/>
<evidence type="ECO:0000256" key="1">
    <source>
        <dbReference type="ARBA" id="ARBA00004651"/>
    </source>
</evidence>
<dbReference type="EMBL" id="KB293112">
    <property type="protein sequence ID" value="ELU16525.1"/>
    <property type="molecule type" value="Genomic_DNA"/>
</dbReference>
<evidence type="ECO:0000313" key="14">
    <source>
        <dbReference type="Proteomes" id="UP000014760"/>
    </source>
</evidence>
<gene>
    <name evidence="12" type="ORF">CAPTEDRAFT_90101</name>
</gene>
<dbReference type="PROSITE" id="PS50262">
    <property type="entry name" value="G_PROTEIN_RECEP_F1_2"/>
    <property type="match status" value="1"/>
</dbReference>
<keyword evidence="6 10" id="KW-0472">Membrane</keyword>
<protein>
    <recommendedName>
        <fullName evidence="11">G-protein coupled receptors family 1 profile domain-containing protein</fullName>
    </recommendedName>
</protein>
<evidence type="ECO:0000256" key="5">
    <source>
        <dbReference type="ARBA" id="ARBA00023040"/>
    </source>
</evidence>
<keyword evidence="8 9" id="KW-0807">Transducer</keyword>
<organism evidence="12">
    <name type="scientific">Capitella teleta</name>
    <name type="common">Polychaete worm</name>
    <dbReference type="NCBI Taxonomy" id="283909"/>
    <lineage>
        <taxon>Eukaryota</taxon>
        <taxon>Metazoa</taxon>
        <taxon>Spiralia</taxon>
        <taxon>Lophotrochozoa</taxon>
        <taxon>Annelida</taxon>
        <taxon>Polychaeta</taxon>
        <taxon>Sedentaria</taxon>
        <taxon>Scolecida</taxon>
        <taxon>Capitellidae</taxon>
        <taxon>Capitella</taxon>
    </lineage>
</organism>
<evidence type="ECO:0000256" key="10">
    <source>
        <dbReference type="SAM" id="Phobius"/>
    </source>
</evidence>
<dbReference type="HOGENOM" id="CLU_009579_11_5_1"/>
<evidence type="ECO:0000313" key="13">
    <source>
        <dbReference type="EnsemblMetazoa" id="CapteP90101"/>
    </source>
</evidence>
<dbReference type="Gene3D" id="1.20.1070.10">
    <property type="entry name" value="Rhodopsin 7-helix transmembrane proteins"/>
    <property type="match status" value="1"/>
</dbReference>
<keyword evidence="14" id="KW-1185">Reference proteome</keyword>
<evidence type="ECO:0000256" key="4">
    <source>
        <dbReference type="ARBA" id="ARBA00022989"/>
    </source>
</evidence>
<dbReference type="GO" id="GO:0005886">
    <property type="term" value="C:plasma membrane"/>
    <property type="evidence" value="ECO:0007669"/>
    <property type="project" value="UniProtKB-SubCell"/>
</dbReference>
<feature type="transmembrane region" description="Helical" evidence="10">
    <location>
        <begin position="157"/>
        <end position="186"/>
    </location>
</feature>
<dbReference type="Pfam" id="PF00001">
    <property type="entry name" value="7tm_1"/>
    <property type="match status" value="1"/>
</dbReference>
<dbReference type="SUPFAM" id="SSF81321">
    <property type="entry name" value="Family A G protein-coupled receptor-like"/>
    <property type="match status" value="1"/>
</dbReference>
<accession>R7VK68</accession>
<reference evidence="12 14" key="2">
    <citation type="journal article" date="2013" name="Nature">
        <title>Insights into bilaterian evolution from three spiralian genomes.</title>
        <authorList>
            <person name="Simakov O."/>
            <person name="Marletaz F."/>
            <person name="Cho S.J."/>
            <person name="Edsinger-Gonzales E."/>
            <person name="Havlak P."/>
            <person name="Hellsten U."/>
            <person name="Kuo D.H."/>
            <person name="Larsson T."/>
            <person name="Lv J."/>
            <person name="Arendt D."/>
            <person name="Savage R."/>
            <person name="Osoegawa K."/>
            <person name="de Jong P."/>
            <person name="Grimwood J."/>
            <person name="Chapman J.A."/>
            <person name="Shapiro H."/>
            <person name="Aerts A."/>
            <person name="Otillar R.P."/>
            <person name="Terry A.Y."/>
            <person name="Boore J.L."/>
            <person name="Grigoriev I.V."/>
            <person name="Lindberg D.R."/>
            <person name="Seaver E.C."/>
            <person name="Weisblat D.A."/>
            <person name="Putnam N.H."/>
            <person name="Rokhsar D.S."/>
        </authorList>
    </citation>
    <scope>NUCLEOTIDE SEQUENCE</scope>
    <source>
        <strain evidence="12 14">I ESC-2004</strain>
    </source>
</reference>
<comment type="subcellular location">
    <subcellularLocation>
        <location evidence="1">Cell membrane</location>
        <topology evidence="1">Multi-pass membrane protein</topology>
    </subcellularLocation>
</comment>
<sequence>MVYAVIMLTAGVPGNILTIVAYCKCEHLQSPTNLLICNQSIGDLFTCITGPLFVILNYTQAGLVLTSSHRYLCLICLASLLISLESSIFNILALSTERFIAVYIPYHYYSWVTVTRTKRVVISIWSVVVITNCLPIMGWENWTPGVPCMTIYVYPKIFFQFVFVIPCLVCLGACAIENVLIAIMAVKKQRSIAPALPVNHDQLQEEAARKIKRQFKVTKMLLMVVGVFYITWVPYLVLNSILYSMPTSWKDRGVPEWVVILNELCKPLVVVNTITNPFIYGYKNQTFRDAYYKVLGIRNTQIEAEQLPSTARTSD</sequence>
<keyword evidence="3 9" id="KW-0812">Transmembrane</keyword>
<keyword evidence="5 9" id="KW-0297">G-protein coupled receptor</keyword>
<evidence type="ECO:0000259" key="11">
    <source>
        <dbReference type="PROSITE" id="PS50262"/>
    </source>
</evidence>
<evidence type="ECO:0000256" key="3">
    <source>
        <dbReference type="ARBA" id="ARBA00022692"/>
    </source>
</evidence>
<dbReference type="STRING" id="283909.R7VK68"/>
<comment type="similarity">
    <text evidence="9">Belongs to the G-protein coupled receptor 1 family.</text>
</comment>
<dbReference type="PANTHER" id="PTHR24249">
    <property type="entry name" value="HISTAMINE RECEPTOR-RELATED G-PROTEIN COUPLED RECEPTOR"/>
    <property type="match status" value="1"/>
</dbReference>
<feature type="transmembrane region" description="Helical" evidence="10">
    <location>
        <begin position="120"/>
        <end position="137"/>
    </location>
</feature>
<keyword evidence="4 10" id="KW-1133">Transmembrane helix</keyword>
<evidence type="ECO:0000256" key="7">
    <source>
        <dbReference type="ARBA" id="ARBA00023170"/>
    </source>
</evidence>
<dbReference type="Proteomes" id="UP000014760">
    <property type="component" value="Unassembled WGS sequence"/>
</dbReference>
<dbReference type="OrthoDB" id="10071887at2759"/>
<keyword evidence="7 9" id="KW-0675">Receptor</keyword>
<feature type="transmembrane region" description="Helical" evidence="10">
    <location>
        <begin position="71"/>
        <end position="94"/>
    </location>
</feature>
<evidence type="ECO:0000256" key="2">
    <source>
        <dbReference type="ARBA" id="ARBA00022475"/>
    </source>
</evidence>
<reference evidence="13" key="3">
    <citation type="submission" date="2015-06" db="UniProtKB">
        <authorList>
            <consortium name="EnsemblMetazoa"/>
        </authorList>
    </citation>
    <scope>IDENTIFICATION</scope>
</reference>
<name>R7VK68_CAPTE</name>
<feature type="domain" description="G-protein coupled receptors family 1 profile" evidence="11">
    <location>
        <begin position="14"/>
        <end position="280"/>
    </location>
</feature>
<evidence type="ECO:0000256" key="6">
    <source>
        <dbReference type="ARBA" id="ARBA00023136"/>
    </source>
</evidence>
<dbReference type="InterPro" id="IPR050569">
    <property type="entry name" value="TAAR"/>
</dbReference>
<feature type="transmembrane region" description="Helical" evidence="10">
    <location>
        <begin position="44"/>
        <end position="65"/>
    </location>
</feature>
<dbReference type="CDD" id="cd00637">
    <property type="entry name" value="7tm_classA_rhodopsin-like"/>
    <property type="match status" value="1"/>
</dbReference>
<evidence type="ECO:0000256" key="8">
    <source>
        <dbReference type="ARBA" id="ARBA00023224"/>
    </source>
</evidence>
<keyword evidence="2" id="KW-1003">Cell membrane</keyword>
<dbReference type="PROSITE" id="PS00237">
    <property type="entry name" value="G_PROTEIN_RECEP_F1_1"/>
    <property type="match status" value="2"/>
</dbReference>
<dbReference type="EMBL" id="AMQN01004301">
    <property type="status" value="NOT_ANNOTATED_CDS"/>
    <property type="molecule type" value="Genomic_DNA"/>
</dbReference>
<evidence type="ECO:0000313" key="12">
    <source>
        <dbReference type="EMBL" id="ELU16525.1"/>
    </source>
</evidence>
<dbReference type="InterPro" id="IPR000276">
    <property type="entry name" value="GPCR_Rhodpsn"/>
</dbReference>
<dbReference type="GO" id="GO:0004930">
    <property type="term" value="F:G protein-coupled receptor activity"/>
    <property type="evidence" value="ECO:0007669"/>
    <property type="project" value="UniProtKB-KW"/>
</dbReference>
<reference evidence="14" key="1">
    <citation type="submission" date="2012-12" db="EMBL/GenBank/DDBJ databases">
        <authorList>
            <person name="Hellsten U."/>
            <person name="Grimwood J."/>
            <person name="Chapman J.A."/>
            <person name="Shapiro H."/>
            <person name="Aerts A."/>
            <person name="Otillar R.P."/>
            <person name="Terry A.Y."/>
            <person name="Boore J.L."/>
            <person name="Simakov O."/>
            <person name="Marletaz F."/>
            <person name="Cho S.-J."/>
            <person name="Edsinger-Gonzales E."/>
            <person name="Havlak P."/>
            <person name="Kuo D.-H."/>
            <person name="Larsson T."/>
            <person name="Lv J."/>
            <person name="Arendt D."/>
            <person name="Savage R."/>
            <person name="Osoegawa K."/>
            <person name="de Jong P."/>
            <person name="Lindberg D.R."/>
            <person name="Seaver E.C."/>
            <person name="Weisblat D.A."/>
            <person name="Putnam N.H."/>
            <person name="Grigoriev I.V."/>
            <person name="Rokhsar D.S."/>
        </authorList>
    </citation>
    <scope>NUCLEOTIDE SEQUENCE</scope>
    <source>
        <strain evidence="14">I ESC-2004</strain>
    </source>
</reference>
<dbReference type="SMART" id="SM01381">
    <property type="entry name" value="7TM_GPCR_Srsx"/>
    <property type="match status" value="1"/>
</dbReference>
<dbReference type="AlphaFoldDB" id="R7VK68"/>
<dbReference type="EnsemblMetazoa" id="CapteT90101">
    <property type="protein sequence ID" value="CapteP90101"/>
    <property type="gene ID" value="CapteG90101"/>
</dbReference>
<evidence type="ECO:0000256" key="9">
    <source>
        <dbReference type="RuleBase" id="RU000688"/>
    </source>
</evidence>